<name>A0A8C0A5C3_BOSMU</name>
<gene>
    <name evidence="5" type="primary">PLEKHB1</name>
</gene>
<dbReference type="GO" id="GO:0016020">
    <property type="term" value="C:membrane"/>
    <property type="evidence" value="ECO:0007669"/>
    <property type="project" value="UniProtKB-SubCell"/>
</dbReference>
<feature type="domain" description="PH" evidence="4">
    <location>
        <begin position="2"/>
        <end position="109"/>
    </location>
</feature>
<evidence type="ECO:0000256" key="2">
    <source>
        <dbReference type="ARBA" id="ARBA00023136"/>
    </source>
</evidence>
<proteinExistence type="predicted"/>
<evidence type="ECO:0000256" key="3">
    <source>
        <dbReference type="SAM" id="MobiDB-lite"/>
    </source>
</evidence>
<dbReference type="FunFam" id="2.30.29.30:FF:000073">
    <property type="entry name" value="Pleckstrin homology domain-containing family B member 2"/>
    <property type="match status" value="1"/>
</dbReference>
<evidence type="ECO:0000313" key="5">
    <source>
        <dbReference type="Ensembl" id="ENSBGRP00000008572.1"/>
    </source>
</evidence>
<evidence type="ECO:0000256" key="1">
    <source>
        <dbReference type="ARBA" id="ARBA00004370"/>
    </source>
</evidence>
<dbReference type="GeneTree" id="ENSGT00390000013989"/>
<dbReference type="GO" id="GO:0045595">
    <property type="term" value="P:regulation of cell differentiation"/>
    <property type="evidence" value="ECO:0007669"/>
    <property type="project" value="TreeGrafter"/>
</dbReference>
<dbReference type="InterPro" id="IPR011993">
    <property type="entry name" value="PH-like_dom_sf"/>
</dbReference>
<evidence type="ECO:0000313" key="6">
    <source>
        <dbReference type="Proteomes" id="UP000694520"/>
    </source>
</evidence>
<accession>A0A8C0A5C3</accession>
<dbReference type="InterPro" id="IPR039680">
    <property type="entry name" value="PLEKHB1/2"/>
</dbReference>
<keyword evidence="6" id="KW-1185">Reference proteome</keyword>
<dbReference type="Pfam" id="PF00169">
    <property type="entry name" value="PH"/>
    <property type="match status" value="1"/>
</dbReference>
<keyword evidence="2" id="KW-0472">Membrane</keyword>
<comment type="subcellular location">
    <subcellularLocation>
        <location evidence="1">Membrane</location>
    </subcellularLocation>
</comment>
<protein>
    <submittedName>
        <fullName evidence="5">Pleckstrin homology domain containing B1</fullName>
    </submittedName>
</protein>
<organism evidence="5 6">
    <name type="scientific">Bos mutus grunniens</name>
    <name type="common">Wild yak</name>
    <name type="synonym">Bos grunniens</name>
    <dbReference type="NCBI Taxonomy" id="30521"/>
    <lineage>
        <taxon>Eukaryota</taxon>
        <taxon>Metazoa</taxon>
        <taxon>Chordata</taxon>
        <taxon>Craniata</taxon>
        <taxon>Vertebrata</taxon>
        <taxon>Euteleostomi</taxon>
        <taxon>Mammalia</taxon>
        <taxon>Eutheria</taxon>
        <taxon>Laurasiatheria</taxon>
        <taxon>Artiodactyla</taxon>
        <taxon>Ruminantia</taxon>
        <taxon>Pecora</taxon>
        <taxon>Bovidae</taxon>
        <taxon>Bovinae</taxon>
        <taxon>Bos</taxon>
    </lineage>
</organism>
<dbReference type="SMART" id="SM00233">
    <property type="entry name" value="PH"/>
    <property type="match status" value="1"/>
</dbReference>
<evidence type="ECO:0000259" key="4">
    <source>
        <dbReference type="PROSITE" id="PS50003"/>
    </source>
</evidence>
<dbReference type="CDD" id="cd13265">
    <property type="entry name" value="PH_evt"/>
    <property type="match status" value="1"/>
</dbReference>
<dbReference type="AlphaFoldDB" id="A0A8C0A5C3"/>
<dbReference type="Proteomes" id="UP000694520">
    <property type="component" value="Chromosome 13"/>
</dbReference>
<sequence>MALVRGGWLWRQSSILRRWKRNWFALWLDGTLGYYHDETAQDEEDRVLIHFNVRDIKIGQECHDVQPPEGRSRDGLLTVNLREGSRLHLCAETRDDAIAWKTALLEANSTPVRVYSPYQDYYEVVPPNAHETTYVRSYYGPPYVGKSLAALAPAYIPTHGLSVGTRPHPSHRDPLQGPPHPINRNSPEMRAPPHSERTSSLGRPLFTGCPAIPVPELVATPGG</sequence>
<reference evidence="5" key="3">
    <citation type="submission" date="2025-09" db="UniProtKB">
        <authorList>
            <consortium name="Ensembl"/>
        </authorList>
    </citation>
    <scope>IDENTIFICATION</scope>
</reference>
<dbReference type="PROSITE" id="PS50003">
    <property type="entry name" value="PH_DOMAIN"/>
    <property type="match status" value="1"/>
</dbReference>
<reference evidence="5" key="2">
    <citation type="submission" date="2025-08" db="UniProtKB">
        <authorList>
            <consortium name="Ensembl"/>
        </authorList>
    </citation>
    <scope>IDENTIFICATION</scope>
</reference>
<dbReference type="PANTHER" id="PTHR14309">
    <property type="entry name" value="EXPRESSED PROTEIN"/>
    <property type="match status" value="1"/>
</dbReference>
<dbReference type="InterPro" id="IPR001849">
    <property type="entry name" value="PH_domain"/>
</dbReference>
<feature type="region of interest" description="Disordered" evidence="3">
    <location>
        <begin position="162"/>
        <end position="205"/>
    </location>
</feature>
<dbReference type="Gene3D" id="2.30.29.30">
    <property type="entry name" value="Pleckstrin-homology domain (PH domain)/Phosphotyrosine-binding domain (PTB)"/>
    <property type="match status" value="1"/>
</dbReference>
<dbReference type="SUPFAM" id="SSF50729">
    <property type="entry name" value="PH domain-like"/>
    <property type="match status" value="1"/>
</dbReference>
<reference evidence="5" key="1">
    <citation type="submission" date="2019-05" db="EMBL/GenBank/DDBJ databases">
        <authorList>
            <person name="Zhang S."/>
            <person name="Liu J."/>
        </authorList>
    </citation>
    <scope>NUCLEOTIDE SEQUENCE [LARGE SCALE GENOMIC DNA]</scope>
</reference>
<dbReference type="Ensembl" id="ENSBGRT00000009870.1">
    <property type="protein sequence ID" value="ENSBGRP00000008572.1"/>
    <property type="gene ID" value="ENSBGRG00000005205.1"/>
</dbReference>
<dbReference type="PANTHER" id="PTHR14309:SF7">
    <property type="entry name" value="PLECKSTRIN HOMOLOGY DOMAIN-CONTAINING FAMILY B MEMBER 1"/>
    <property type="match status" value="1"/>
</dbReference>